<feature type="region of interest" description="Disordered" evidence="1">
    <location>
        <begin position="71"/>
        <end position="99"/>
    </location>
</feature>
<name>A0ABW0ABC8_9ACTN</name>
<protein>
    <submittedName>
        <fullName evidence="2">Amidoligase family protein</fullName>
    </submittedName>
</protein>
<comment type="caution">
    <text evidence="2">The sequence shown here is derived from an EMBL/GenBank/DDBJ whole genome shotgun (WGS) entry which is preliminary data.</text>
</comment>
<dbReference type="RefSeq" id="WP_382049228.1">
    <property type="nucleotide sequence ID" value="NZ_JBHSKJ010000022.1"/>
</dbReference>
<evidence type="ECO:0000313" key="2">
    <source>
        <dbReference type="EMBL" id="MFC5148979.1"/>
    </source>
</evidence>
<evidence type="ECO:0000313" key="3">
    <source>
        <dbReference type="Proteomes" id="UP001596222"/>
    </source>
</evidence>
<reference evidence="3" key="1">
    <citation type="journal article" date="2019" name="Int. J. Syst. Evol. Microbiol.">
        <title>The Global Catalogue of Microorganisms (GCM) 10K type strain sequencing project: providing services to taxonomists for standard genome sequencing and annotation.</title>
        <authorList>
            <consortium name="The Broad Institute Genomics Platform"/>
            <consortium name="The Broad Institute Genome Sequencing Center for Infectious Disease"/>
            <person name="Wu L."/>
            <person name="Ma J."/>
        </authorList>
    </citation>
    <scope>NUCLEOTIDE SEQUENCE [LARGE SCALE GENOMIC DNA]</scope>
    <source>
        <strain evidence="3">CGMCC 4.1641</strain>
    </source>
</reference>
<gene>
    <name evidence="2" type="ORF">ACFPP6_30375</name>
</gene>
<dbReference type="Proteomes" id="UP001596222">
    <property type="component" value="Unassembled WGS sequence"/>
</dbReference>
<evidence type="ECO:0000256" key="1">
    <source>
        <dbReference type="SAM" id="MobiDB-lite"/>
    </source>
</evidence>
<sequence>MGSGSRIDHQHHLIATTASASISTSDDAQPFGAAEEQQHLISEILRLGQRIELGQATDAEAQRFTEARNELRSEWGNDDIPSDTDGLPESAPDDDERVAQEARDLEEQVLLGQATIEQTERLSELHERLQPAEDRAVQRAAAQQVLDEMLAEQQAATALHVQARDRLPDEPAVSYEEDFDAFQRAYDAARERTARGEAAIPYLTEDATGGLGARDGGRGFGVELEFDVDGDYDTRSEARERIALDMYRAGLSRDEGVHGYHAQQYSGYTDAANAWRMETDCTVTGEIVSPILYDEPATWQNLATMCEIIERHGGHASFRTGGHVHVGMHDYGVDVANHFRLMQTYKAYEDVLYRLAQNPGAPGNLHRGPDWCTPNRVPADGYRDLYSVEASAHHGQAVNLSGARGRQSDHGEFRIWDGSLNPSVIQTQVKLSLGITAAAVRDAGSTHRPAGGDPVQLGGHRQRLREAGLLGRRLTGEQWRTSTLNFRRLVDEVFHRSQDKEQATALFASTRWQRR</sequence>
<proteinExistence type="predicted"/>
<organism evidence="2 3">
    <name type="scientific">Streptomyces aureoversilis</name>
    <dbReference type="NCBI Taxonomy" id="67277"/>
    <lineage>
        <taxon>Bacteria</taxon>
        <taxon>Bacillati</taxon>
        <taxon>Actinomycetota</taxon>
        <taxon>Actinomycetes</taxon>
        <taxon>Kitasatosporales</taxon>
        <taxon>Streptomycetaceae</taxon>
        <taxon>Streptomyces</taxon>
    </lineage>
</organism>
<accession>A0ABW0ABC8</accession>
<keyword evidence="3" id="KW-1185">Reference proteome</keyword>
<dbReference type="EMBL" id="JBHSKJ010000022">
    <property type="protein sequence ID" value="MFC5148979.1"/>
    <property type="molecule type" value="Genomic_DNA"/>
</dbReference>